<evidence type="ECO:0000313" key="2">
    <source>
        <dbReference type="Proteomes" id="UP001500390"/>
    </source>
</evidence>
<keyword evidence="2" id="KW-1185">Reference proteome</keyword>
<organism evidence="1 2">
    <name type="scientific">Ornithinibacter aureus</name>
    <dbReference type="NCBI Taxonomy" id="622664"/>
    <lineage>
        <taxon>Bacteria</taxon>
        <taxon>Bacillati</taxon>
        <taxon>Actinomycetota</taxon>
        <taxon>Actinomycetes</taxon>
        <taxon>Micrococcales</taxon>
        <taxon>Intrasporangiaceae</taxon>
        <taxon>Ornithinibacter</taxon>
    </lineage>
</organism>
<reference evidence="2" key="1">
    <citation type="journal article" date="2019" name="Int. J. Syst. Evol. Microbiol.">
        <title>The Global Catalogue of Microorganisms (GCM) 10K type strain sequencing project: providing services to taxonomists for standard genome sequencing and annotation.</title>
        <authorList>
            <consortium name="The Broad Institute Genomics Platform"/>
            <consortium name="The Broad Institute Genome Sequencing Center for Infectious Disease"/>
            <person name="Wu L."/>
            <person name="Ma J."/>
        </authorList>
    </citation>
    <scope>NUCLEOTIDE SEQUENCE [LARGE SCALE GENOMIC DNA]</scope>
    <source>
        <strain evidence="2">JCM 17738</strain>
    </source>
</reference>
<evidence type="ECO:0000313" key="1">
    <source>
        <dbReference type="EMBL" id="GAA4388519.1"/>
    </source>
</evidence>
<sequence length="260" mass="27572">MLEECRTCGHLRRSLADAPADHRDAAYGGDPALDAVRTRLTHRWLCAAGRPASVFEIGYGSGALLRRFHDDGAAVSGVDPHQLAVDVDPVVSANARLWNCAVEDVPDGAVSADLVVGVHVIEHVSDPGVTMDKAATMLTESGTLVLLTPAGDSWGPRTFGSAWWMLEDPTHVRFFTAQSLARLARDAGLVDVRVDRLVLDSLSVDVASAVRAWRSPGPAGALAKRGVRAAVLATAPAVVAMRAIAPGTRPTLRLTARRPR</sequence>
<dbReference type="Pfam" id="PF13489">
    <property type="entry name" value="Methyltransf_23"/>
    <property type="match status" value="1"/>
</dbReference>
<accession>A0ABP8JCE2</accession>
<evidence type="ECO:0008006" key="3">
    <source>
        <dbReference type="Google" id="ProtNLM"/>
    </source>
</evidence>
<dbReference type="Proteomes" id="UP001500390">
    <property type="component" value="Unassembled WGS sequence"/>
</dbReference>
<dbReference type="InterPro" id="IPR029063">
    <property type="entry name" value="SAM-dependent_MTases_sf"/>
</dbReference>
<gene>
    <name evidence="1" type="ORF">GCM10023153_03840</name>
</gene>
<proteinExistence type="predicted"/>
<name>A0ABP8JCE2_9MICO</name>
<protein>
    <recommendedName>
        <fullName evidence="3">Class I SAM-dependent methyltransferase</fullName>
    </recommendedName>
</protein>
<comment type="caution">
    <text evidence="1">The sequence shown here is derived from an EMBL/GenBank/DDBJ whole genome shotgun (WGS) entry which is preliminary data.</text>
</comment>
<dbReference type="Gene3D" id="3.40.50.150">
    <property type="entry name" value="Vaccinia Virus protein VP39"/>
    <property type="match status" value="1"/>
</dbReference>
<dbReference type="SUPFAM" id="SSF53335">
    <property type="entry name" value="S-adenosyl-L-methionine-dependent methyltransferases"/>
    <property type="match status" value="1"/>
</dbReference>
<dbReference type="EMBL" id="BAABFX010000009">
    <property type="protein sequence ID" value="GAA4388519.1"/>
    <property type="molecule type" value="Genomic_DNA"/>
</dbReference>